<evidence type="ECO:0000313" key="2">
    <source>
        <dbReference type="Proteomes" id="UP000327493"/>
    </source>
</evidence>
<reference evidence="1 2" key="1">
    <citation type="submission" date="2019-08" db="EMBL/GenBank/DDBJ databases">
        <title>A chromosome-level genome assembly, high-density linkage maps, and genome scans reveal the genomic architecture of hybrid incompatibilities underlying speciation via character displacement in darters (Percidae: Etheostominae).</title>
        <authorList>
            <person name="Moran R.L."/>
            <person name="Catchen J.M."/>
            <person name="Fuller R.C."/>
        </authorList>
    </citation>
    <scope>NUCLEOTIDE SEQUENCE [LARGE SCALE GENOMIC DNA]</scope>
    <source>
        <strain evidence="1">EspeVRDwgs_2016</strain>
        <tissue evidence="1">Muscle</tissue>
    </source>
</reference>
<dbReference type="EMBL" id="VOFY01000018">
    <property type="protein sequence ID" value="KAA8583218.1"/>
    <property type="molecule type" value="Genomic_DNA"/>
</dbReference>
<keyword evidence="2" id="KW-1185">Reference proteome</keyword>
<protein>
    <submittedName>
        <fullName evidence="1">Uncharacterized protein</fullName>
    </submittedName>
</protein>
<name>A0A5J5CMF9_9PERO</name>
<sequence length="22" mass="2265">MSSLDSSAGEIVAALWTTPLQS</sequence>
<gene>
    <name evidence="1" type="ORF">FQN60_015764</name>
</gene>
<evidence type="ECO:0000313" key="1">
    <source>
        <dbReference type="EMBL" id="KAA8583218.1"/>
    </source>
</evidence>
<comment type="caution">
    <text evidence="1">The sequence shown here is derived from an EMBL/GenBank/DDBJ whole genome shotgun (WGS) entry which is preliminary data.</text>
</comment>
<organism evidence="1 2">
    <name type="scientific">Etheostoma spectabile</name>
    <name type="common">orangethroat darter</name>
    <dbReference type="NCBI Taxonomy" id="54343"/>
    <lineage>
        <taxon>Eukaryota</taxon>
        <taxon>Metazoa</taxon>
        <taxon>Chordata</taxon>
        <taxon>Craniata</taxon>
        <taxon>Vertebrata</taxon>
        <taxon>Euteleostomi</taxon>
        <taxon>Actinopterygii</taxon>
        <taxon>Neopterygii</taxon>
        <taxon>Teleostei</taxon>
        <taxon>Neoteleostei</taxon>
        <taxon>Acanthomorphata</taxon>
        <taxon>Eupercaria</taxon>
        <taxon>Perciformes</taxon>
        <taxon>Percoidei</taxon>
        <taxon>Percidae</taxon>
        <taxon>Etheostomatinae</taxon>
        <taxon>Etheostoma</taxon>
    </lineage>
</organism>
<dbReference type="Proteomes" id="UP000327493">
    <property type="component" value="Chromosome 18"/>
</dbReference>
<proteinExistence type="predicted"/>
<accession>A0A5J5CMF9</accession>
<dbReference type="AlphaFoldDB" id="A0A5J5CMF9"/>